<evidence type="ECO:0000313" key="14">
    <source>
        <dbReference type="Proteomes" id="UP001363622"/>
    </source>
</evidence>
<protein>
    <recommendedName>
        <fullName evidence="12">CFEM domain-containing protein</fullName>
    </recommendedName>
</protein>
<feature type="region of interest" description="Disordered" evidence="10">
    <location>
        <begin position="258"/>
        <end position="309"/>
    </location>
</feature>
<evidence type="ECO:0000256" key="8">
    <source>
        <dbReference type="ARBA" id="ARBA00023288"/>
    </source>
</evidence>
<sequence>MLLGLLQPLLILLPSFAWAYPRASSTSALAISNSFPSYLQADVPDCAQPCLQTILRDEYPTTCSSAADIACYCTQYSSSGLSLGEAAYECAVASCTSAKNLASSYSICDGIAAAVAPTHTILTFTAQITSTASRATRTGSLSTPTVAHNSTVRSTSTPAANSTSHASTLSTKQTPSSTSAHASSTIVPLTTATAANSNNTASYEKGGLSNSQVAGITVGGVAGAALLVGAVFFLAWLRKRHRRKNDDVLEKRDRDIWSVTPPADQGPDHLEPSDLAALGSLPRDPNANRGPAKDAKDPRSGGQVGVSLPQTTVDRGWTIRLRTPSPPADQIGLAISQDPVAVDAALGSAASERTFSQLLPEKPEPAHHATGSGSDMDRMVQPSAAVVAVRPQLCRESSQTVFEEDSGRQWGRESVPSRNPPQLAPPMAVHHRPQFAEDYVQSPEALQATGMPTMAPPAPNHHRSTWPSPPPIPSPLRIQTSPTATAMITDRPVQDPSTFHAAVNPYGRVTQASSSSGGTTMISSSGSVSQHPTQYTTSPSSMTRTPPEHYTPHVPQSTIRPVTQWPAGASPPPPQAPTTARIPTPPQFLQHSPSRYQQLPRKPVPQRRRASTASLTSIESASPNDLSPPEEPASAEKQLTPPESHPTASSTPPPPAAASQSSHNSSPISDLRYPKVPRSSNQAVPRGVDHSPNASSSAESTPVAVPPFSRSQAPSPSPAPETQTYTGAAGPTSYAANTSKALAARRLGPGAAEHLAKGMLFNQAQQSQSQSQQLHPAPAQQQQHPLSQHYPYPFPFHYQGKAPPTTTTNGASGTLHAPAPPYVTVFHNGSSGALSAGPPSSSQQTGRTDRSSHASGGGDAVVPWKDYPHPSPHHSSGGGAVGGPRAPPPAAGRNDSSDSCSSGNSGSNGSGGGKITVAGTVVLREGAPSQGYYGGGRGGQSRGGQQQQRQQAWDRYRAPAPQTQTGPGLYEGYGYGGDDDGIWSSTDDAASATQQRLTPTRDGGDLVLRVGPVG</sequence>
<feature type="compositionally biased region" description="Low complexity" evidence="10">
    <location>
        <begin position="657"/>
        <end position="667"/>
    </location>
</feature>
<evidence type="ECO:0000256" key="6">
    <source>
        <dbReference type="ARBA" id="ARBA00022729"/>
    </source>
</evidence>
<comment type="caution">
    <text evidence="13">The sequence shown here is derived from an EMBL/GenBank/DDBJ whole genome shotgun (WGS) entry which is preliminary data.</text>
</comment>
<feature type="compositionally biased region" description="Polar residues" evidence="10">
    <location>
        <begin position="144"/>
        <end position="175"/>
    </location>
</feature>
<dbReference type="EMBL" id="JBBPHU010000006">
    <property type="protein sequence ID" value="KAK7516359.1"/>
    <property type="molecule type" value="Genomic_DNA"/>
</dbReference>
<evidence type="ECO:0000313" key="13">
    <source>
        <dbReference type="EMBL" id="KAK7516359.1"/>
    </source>
</evidence>
<dbReference type="Proteomes" id="UP001363622">
    <property type="component" value="Unassembled WGS sequence"/>
</dbReference>
<dbReference type="InterPro" id="IPR008427">
    <property type="entry name" value="Extracellular_membr_CFEM_dom"/>
</dbReference>
<evidence type="ECO:0000256" key="11">
    <source>
        <dbReference type="SAM" id="SignalP"/>
    </source>
</evidence>
<feature type="compositionally biased region" description="Low complexity" evidence="10">
    <location>
        <begin position="640"/>
        <end position="650"/>
    </location>
</feature>
<comment type="similarity">
    <text evidence="3">Belongs to the RBT5 family.</text>
</comment>
<keyword evidence="5" id="KW-0472">Membrane</keyword>
<keyword evidence="9" id="KW-0408">Iron</keyword>
<accession>A0ABR1KPT5</accession>
<reference evidence="13 14" key="1">
    <citation type="submission" date="2024-04" db="EMBL/GenBank/DDBJ databases">
        <title>Phyllosticta paracitricarpa is synonymous to the EU quarantine fungus P. citricarpa based on phylogenomic analyses.</title>
        <authorList>
            <consortium name="Lawrence Berkeley National Laboratory"/>
            <person name="Van Ingen-Buijs V.A."/>
            <person name="Van Westerhoven A.C."/>
            <person name="Haridas S."/>
            <person name="Skiadas P."/>
            <person name="Martin F."/>
            <person name="Groenewald J.Z."/>
            <person name="Crous P.W."/>
            <person name="Seidl M.F."/>
        </authorList>
    </citation>
    <scope>NUCLEOTIDE SEQUENCE [LARGE SCALE GENOMIC DNA]</scope>
    <source>
        <strain evidence="13 14">CBS 123371</strain>
    </source>
</reference>
<feature type="compositionally biased region" description="Polar residues" evidence="10">
    <location>
        <begin position="611"/>
        <end position="625"/>
    </location>
</feature>
<gene>
    <name evidence="13" type="ORF">IWZ03DRAFT_187974</name>
</gene>
<proteinExistence type="inferred from homology"/>
<feature type="region of interest" description="Disordered" evidence="10">
    <location>
        <begin position="754"/>
        <end position="1014"/>
    </location>
</feature>
<feature type="compositionally biased region" description="Polar residues" evidence="10">
    <location>
        <begin position="983"/>
        <end position="998"/>
    </location>
</feature>
<keyword evidence="5" id="KW-0325">Glycoprotein</keyword>
<evidence type="ECO:0000256" key="3">
    <source>
        <dbReference type="ARBA" id="ARBA00010031"/>
    </source>
</evidence>
<evidence type="ECO:0000259" key="12">
    <source>
        <dbReference type="PROSITE" id="PS52012"/>
    </source>
</evidence>
<keyword evidence="7" id="KW-1015">Disulfide bond</keyword>
<comment type="caution">
    <text evidence="9">Lacks conserved residue(s) required for the propagation of feature annotation.</text>
</comment>
<keyword evidence="14" id="KW-1185">Reference proteome</keyword>
<evidence type="ECO:0000256" key="4">
    <source>
        <dbReference type="ARBA" id="ARBA00022525"/>
    </source>
</evidence>
<feature type="binding site" description="axial binding residue" evidence="9">
    <location>
        <position position="68"/>
    </location>
    <ligand>
        <name>heme</name>
        <dbReference type="ChEBI" id="CHEBI:30413"/>
    </ligand>
    <ligandPart>
        <name>Fe</name>
        <dbReference type="ChEBI" id="CHEBI:18248"/>
    </ligandPart>
</feature>
<feature type="compositionally biased region" description="Low complexity" evidence="10">
    <location>
        <begin position="763"/>
        <end position="789"/>
    </location>
</feature>
<feature type="domain" description="CFEM" evidence="12">
    <location>
        <begin position="18"/>
        <end position="135"/>
    </location>
</feature>
<keyword evidence="4" id="KW-0964">Secreted</keyword>
<feature type="region of interest" description="Disordered" evidence="10">
    <location>
        <begin position="135"/>
        <end position="184"/>
    </location>
</feature>
<feature type="region of interest" description="Disordered" evidence="10">
    <location>
        <begin position="397"/>
        <end position="427"/>
    </location>
</feature>
<feature type="chain" id="PRO_5046306087" description="CFEM domain-containing protein" evidence="11">
    <location>
        <begin position="20"/>
        <end position="1014"/>
    </location>
</feature>
<keyword evidence="5" id="KW-0336">GPI-anchor</keyword>
<name>A0ABR1KPT5_9PEZI</name>
<feature type="compositionally biased region" description="Low complexity" evidence="10">
    <location>
        <begin position="829"/>
        <end position="842"/>
    </location>
</feature>
<feature type="compositionally biased region" description="Low complexity" evidence="10">
    <location>
        <begin position="513"/>
        <end position="529"/>
    </location>
</feature>
<dbReference type="PROSITE" id="PS52012">
    <property type="entry name" value="CFEM"/>
    <property type="match status" value="1"/>
</dbReference>
<keyword evidence="9" id="KW-0349">Heme</keyword>
<keyword evidence="8" id="KW-0449">Lipoprotein</keyword>
<feature type="compositionally biased region" description="Gly residues" evidence="10">
    <location>
        <begin position="932"/>
        <end position="942"/>
    </location>
</feature>
<evidence type="ECO:0000256" key="1">
    <source>
        <dbReference type="ARBA" id="ARBA00004589"/>
    </source>
</evidence>
<keyword evidence="6 11" id="KW-0732">Signal</keyword>
<dbReference type="Pfam" id="PF05730">
    <property type="entry name" value="CFEM"/>
    <property type="match status" value="1"/>
</dbReference>
<feature type="signal peptide" evidence="11">
    <location>
        <begin position="1"/>
        <end position="19"/>
    </location>
</feature>
<evidence type="ECO:0000256" key="10">
    <source>
        <dbReference type="SAM" id="MobiDB-lite"/>
    </source>
</evidence>
<evidence type="ECO:0000256" key="9">
    <source>
        <dbReference type="PROSITE-ProRule" id="PRU01356"/>
    </source>
</evidence>
<evidence type="ECO:0000256" key="7">
    <source>
        <dbReference type="ARBA" id="ARBA00023157"/>
    </source>
</evidence>
<comment type="subcellular location">
    <subcellularLocation>
        <location evidence="1">Membrane</location>
        <topology evidence="1">Lipid-anchor</topology>
        <topology evidence="1">GPI-anchor</topology>
    </subcellularLocation>
    <subcellularLocation>
        <location evidence="2">Secreted</location>
    </subcellularLocation>
</comment>
<evidence type="ECO:0000256" key="2">
    <source>
        <dbReference type="ARBA" id="ARBA00004613"/>
    </source>
</evidence>
<feature type="compositionally biased region" description="Low complexity" evidence="10">
    <location>
        <begin position="536"/>
        <end position="545"/>
    </location>
</feature>
<feature type="region of interest" description="Disordered" evidence="10">
    <location>
        <begin position="495"/>
        <end position="733"/>
    </location>
</feature>
<keyword evidence="9" id="KW-0479">Metal-binding</keyword>
<feature type="region of interest" description="Disordered" evidence="10">
    <location>
        <begin position="445"/>
        <end position="478"/>
    </location>
</feature>
<feature type="compositionally biased region" description="Low complexity" evidence="10">
    <location>
        <begin position="891"/>
        <end position="905"/>
    </location>
</feature>
<evidence type="ECO:0000256" key="5">
    <source>
        <dbReference type="ARBA" id="ARBA00022622"/>
    </source>
</evidence>
<organism evidence="13 14">
    <name type="scientific">Phyllosticta citriasiana</name>
    <dbReference type="NCBI Taxonomy" id="595635"/>
    <lineage>
        <taxon>Eukaryota</taxon>
        <taxon>Fungi</taxon>
        <taxon>Dikarya</taxon>
        <taxon>Ascomycota</taxon>
        <taxon>Pezizomycotina</taxon>
        <taxon>Dothideomycetes</taxon>
        <taxon>Dothideomycetes incertae sedis</taxon>
        <taxon>Botryosphaeriales</taxon>
        <taxon>Phyllostictaceae</taxon>
        <taxon>Phyllosticta</taxon>
    </lineage>
</organism>